<evidence type="ECO:0000256" key="1">
    <source>
        <dbReference type="SAM" id="MobiDB-lite"/>
    </source>
</evidence>
<dbReference type="VEuPathDB" id="FungiDB:P170DRAFT_425522"/>
<feature type="region of interest" description="Disordered" evidence="1">
    <location>
        <begin position="1"/>
        <end position="39"/>
    </location>
</feature>
<organism evidence="2 3">
    <name type="scientific">Aspergillus steynii IBT 23096</name>
    <dbReference type="NCBI Taxonomy" id="1392250"/>
    <lineage>
        <taxon>Eukaryota</taxon>
        <taxon>Fungi</taxon>
        <taxon>Dikarya</taxon>
        <taxon>Ascomycota</taxon>
        <taxon>Pezizomycotina</taxon>
        <taxon>Eurotiomycetes</taxon>
        <taxon>Eurotiomycetidae</taxon>
        <taxon>Eurotiales</taxon>
        <taxon>Aspergillaceae</taxon>
        <taxon>Aspergillus</taxon>
        <taxon>Aspergillus subgen. Circumdati</taxon>
    </lineage>
</organism>
<feature type="compositionally biased region" description="Basic residues" evidence="1">
    <location>
        <begin position="1"/>
        <end position="13"/>
    </location>
</feature>
<proteinExistence type="predicted"/>
<sequence>MSMPTKHRPKRRRVQEEEPAPPCIPKHINQSPPSPMNDSHEIKHCRVIASYNWIADSNPTIMIPGRPRTVSLESRSISKSTSKSIPRSVNSYIHDPNTTSYPAYPLLPALEALLHTHPSYDTVSIDVVTCSQTIEHLLRLLFEKGSRFRILLQAFGNTVFFLPRQETQDLRPDLKGYRDSFPEWVAPWSQDVSGSRSHHRVLEYEIGGLKCVVSGEGEGYVPEFEKGKGRAVERNPEAEAEAVGEEFTALSGYSEDSEPLLILEGGAAVPRNAVCDIETCSVLNQSQGQNQNEVVDHQKMARMWARQVQNTLVGFHQDGVFSRVEVKNVRDEIMEWQSAQGKRIKKFTELLGEMVDFARMRQGRMFELRNGERGLEMKDVDGVNPLVPDKLAMRIEIEILLDLLE</sequence>
<evidence type="ECO:0000313" key="2">
    <source>
        <dbReference type="EMBL" id="PLB51277.1"/>
    </source>
</evidence>
<dbReference type="RefSeq" id="XP_024706579.1">
    <property type="nucleotide sequence ID" value="XM_024847641.1"/>
</dbReference>
<comment type="caution">
    <text evidence="2">The sequence shown here is derived from an EMBL/GenBank/DDBJ whole genome shotgun (WGS) entry which is preliminary data.</text>
</comment>
<dbReference type="EMBL" id="MSFO01000003">
    <property type="protein sequence ID" value="PLB51277.1"/>
    <property type="molecule type" value="Genomic_DNA"/>
</dbReference>
<dbReference type="AlphaFoldDB" id="A0A2I2GEL3"/>
<reference evidence="2 3" key="1">
    <citation type="submission" date="2016-12" db="EMBL/GenBank/DDBJ databases">
        <title>The genomes of Aspergillus section Nigri reveals drivers in fungal speciation.</title>
        <authorList>
            <consortium name="DOE Joint Genome Institute"/>
            <person name="Vesth T.C."/>
            <person name="Nybo J."/>
            <person name="Theobald S."/>
            <person name="Brandl J."/>
            <person name="Frisvad J.C."/>
            <person name="Nielsen K.F."/>
            <person name="Lyhne E.K."/>
            <person name="Kogle M.E."/>
            <person name="Kuo A."/>
            <person name="Riley R."/>
            <person name="Clum A."/>
            <person name="Nolan M."/>
            <person name="Lipzen A."/>
            <person name="Salamov A."/>
            <person name="Henrissat B."/>
            <person name="Wiebenga A."/>
            <person name="De Vries R.P."/>
            <person name="Grigoriev I.V."/>
            <person name="Mortensen U.H."/>
            <person name="Andersen M.R."/>
            <person name="Baker S.E."/>
        </authorList>
    </citation>
    <scope>NUCLEOTIDE SEQUENCE [LARGE SCALE GENOMIC DNA]</scope>
    <source>
        <strain evidence="2 3">IBT 23096</strain>
    </source>
</reference>
<gene>
    <name evidence="2" type="ORF">P170DRAFT_425522</name>
</gene>
<dbReference type="OrthoDB" id="5393654at2759"/>
<dbReference type="STRING" id="1392250.A0A2I2GEL3"/>
<evidence type="ECO:0008006" key="4">
    <source>
        <dbReference type="Google" id="ProtNLM"/>
    </source>
</evidence>
<dbReference type="Proteomes" id="UP000234275">
    <property type="component" value="Unassembled WGS sequence"/>
</dbReference>
<accession>A0A2I2GEL3</accession>
<dbReference type="PANTHER" id="PTHR35179:SF2">
    <property type="entry name" value="START DOMAIN-CONTAINING PROTEIN"/>
    <property type="match status" value="1"/>
</dbReference>
<evidence type="ECO:0000313" key="3">
    <source>
        <dbReference type="Proteomes" id="UP000234275"/>
    </source>
</evidence>
<dbReference type="PANTHER" id="PTHR35179">
    <property type="entry name" value="PROTEIN CBG02620"/>
    <property type="match status" value="1"/>
</dbReference>
<dbReference type="GeneID" id="36555340"/>
<name>A0A2I2GEL3_9EURO</name>
<protein>
    <recommendedName>
        <fullName evidence="4">Geranylgeranyl pyrophosphate synthetase</fullName>
    </recommendedName>
</protein>
<keyword evidence="3" id="KW-1185">Reference proteome</keyword>